<dbReference type="InterPro" id="IPR023210">
    <property type="entry name" value="NADP_OxRdtase_dom"/>
</dbReference>
<evidence type="ECO:0000313" key="4">
    <source>
        <dbReference type="Proteomes" id="UP000436822"/>
    </source>
</evidence>
<dbReference type="Pfam" id="PF00248">
    <property type="entry name" value="Aldo_ket_red"/>
    <property type="match status" value="1"/>
</dbReference>
<proteinExistence type="predicted"/>
<dbReference type="PANTHER" id="PTHR43364">
    <property type="entry name" value="NADH-SPECIFIC METHYLGLYOXAL REDUCTASE-RELATED"/>
    <property type="match status" value="1"/>
</dbReference>
<dbReference type="InterPro" id="IPR036812">
    <property type="entry name" value="NAD(P)_OxRdtase_dom_sf"/>
</dbReference>
<dbReference type="AlphaFoldDB" id="A0A6N6JB25"/>
<comment type="caution">
    <text evidence="3">The sequence shown here is derived from an EMBL/GenBank/DDBJ whole genome shotgun (WGS) entry which is preliminary data.</text>
</comment>
<dbReference type="InterPro" id="IPR050523">
    <property type="entry name" value="AKR_Detox_Biosynth"/>
</dbReference>
<dbReference type="GO" id="GO:0016491">
    <property type="term" value="F:oxidoreductase activity"/>
    <property type="evidence" value="ECO:0007669"/>
    <property type="project" value="UniProtKB-KW"/>
</dbReference>
<dbReference type="PROSITE" id="PS00062">
    <property type="entry name" value="ALDOKETO_REDUCTASE_2"/>
    <property type="match status" value="1"/>
</dbReference>
<accession>A0A6N6JB25</accession>
<protein>
    <submittedName>
        <fullName evidence="3">Aldo/keto reductase</fullName>
    </submittedName>
</protein>
<keyword evidence="4" id="KW-1185">Reference proteome</keyword>
<dbReference type="InterPro" id="IPR018170">
    <property type="entry name" value="Aldo/ket_reductase_CS"/>
</dbReference>
<dbReference type="RefSeq" id="WP_159804317.1">
    <property type="nucleotide sequence ID" value="NZ_BLJE01000001.1"/>
</dbReference>
<organism evidence="3 4">
    <name type="scientific">Litoreibacter roseus</name>
    <dbReference type="NCBI Taxonomy" id="2601869"/>
    <lineage>
        <taxon>Bacteria</taxon>
        <taxon>Pseudomonadati</taxon>
        <taxon>Pseudomonadota</taxon>
        <taxon>Alphaproteobacteria</taxon>
        <taxon>Rhodobacterales</taxon>
        <taxon>Roseobacteraceae</taxon>
        <taxon>Litoreibacter</taxon>
    </lineage>
</organism>
<dbReference type="OrthoDB" id="9803483at2"/>
<dbReference type="SUPFAM" id="SSF51430">
    <property type="entry name" value="NAD(P)-linked oxidoreductase"/>
    <property type="match status" value="1"/>
</dbReference>
<feature type="domain" description="NADP-dependent oxidoreductase" evidence="2">
    <location>
        <begin position="14"/>
        <end position="296"/>
    </location>
</feature>
<dbReference type="Proteomes" id="UP000436822">
    <property type="component" value="Unassembled WGS sequence"/>
</dbReference>
<dbReference type="EMBL" id="BLJE01000001">
    <property type="protein sequence ID" value="GFE63375.1"/>
    <property type="molecule type" value="Genomic_DNA"/>
</dbReference>
<evidence type="ECO:0000256" key="1">
    <source>
        <dbReference type="ARBA" id="ARBA00023002"/>
    </source>
</evidence>
<dbReference type="PANTHER" id="PTHR43364:SF4">
    <property type="entry name" value="NAD(P)-LINKED OXIDOREDUCTASE SUPERFAMILY PROTEIN"/>
    <property type="match status" value="1"/>
</dbReference>
<dbReference type="Gene3D" id="3.20.20.100">
    <property type="entry name" value="NADP-dependent oxidoreductase domain"/>
    <property type="match status" value="1"/>
</dbReference>
<sequence length="310" mass="33270">MTQMTTRTGAPASPLCFGTMQFGGTADETASRGMYDACRSVGVNFFDTAHVYTEGRSETLLGTFCAGEVDDVIIATKAGYEGGASRANILKTFDESCKRLKMDRVDLFYMHRWDADTPLEETLETLASLKAQGLIRYVGVSNYAAWQVMKAIRVAASFDLSIDVLQPMYSLVKRQAEVEILPMCADQGVAVCPYSPLGGGLLTGKYAAGGGGRLIDDHRYAARYDVEWMHNVAAELPKIAKAHGTTAATLAVAWAGHHPAVTAPIISARSVEQLAPSLAALDFNMTDALYAEITALSQAPAPATDRLEEA</sequence>
<reference evidence="3 4" key="1">
    <citation type="submission" date="2019-12" db="EMBL/GenBank/DDBJ databases">
        <title>Litoreibacter badius sp. nov., a novel bacteriochlorophyll a-containing bacterium in the genus Litoreibacter.</title>
        <authorList>
            <person name="Kanamuro M."/>
            <person name="Takabe Y."/>
            <person name="Mori K."/>
            <person name="Takaichi S."/>
            <person name="Hanada S."/>
        </authorList>
    </citation>
    <scope>NUCLEOTIDE SEQUENCE [LARGE SCALE GENOMIC DNA]</scope>
    <source>
        <strain evidence="3 4">K6</strain>
    </source>
</reference>
<gene>
    <name evidence="3" type="ORF">KIN_04490</name>
</gene>
<evidence type="ECO:0000259" key="2">
    <source>
        <dbReference type="Pfam" id="PF00248"/>
    </source>
</evidence>
<keyword evidence="1" id="KW-0560">Oxidoreductase</keyword>
<dbReference type="GO" id="GO:0005829">
    <property type="term" value="C:cytosol"/>
    <property type="evidence" value="ECO:0007669"/>
    <property type="project" value="TreeGrafter"/>
</dbReference>
<evidence type="ECO:0000313" key="3">
    <source>
        <dbReference type="EMBL" id="GFE63375.1"/>
    </source>
</evidence>
<name>A0A6N6JB25_9RHOB</name>